<gene>
    <name evidence="11" type="ORF">INT45_005016</name>
</gene>
<dbReference type="PIRSF" id="PIRSF038133">
    <property type="entry name" value="HAT_Nua4_EAF3/MRG15"/>
    <property type="match status" value="1"/>
</dbReference>
<evidence type="ECO:0000313" key="11">
    <source>
        <dbReference type="EMBL" id="KAG2221475.1"/>
    </source>
</evidence>
<comment type="caution">
    <text evidence="11">The sequence shown here is derived from an EMBL/GenBank/DDBJ whole genome shotgun (WGS) entry which is preliminary data.</text>
</comment>
<evidence type="ECO:0000313" key="12">
    <source>
        <dbReference type="Proteomes" id="UP000646827"/>
    </source>
</evidence>
<feature type="compositionally biased region" description="Low complexity" evidence="8">
    <location>
        <begin position="89"/>
        <end position="98"/>
    </location>
</feature>
<dbReference type="EMBL" id="JAEPRB010000108">
    <property type="protein sequence ID" value="KAG2221475.1"/>
    <property type="molecule type" value="Genomic_DNA"/>
</dbReference>
<dbReference type="PANTHER" id="PTHR10880">
    <property type="entry name" value="MORTALITY FACTOR 4-LIKE PROTEIN"/>
    <property type="match status" value="1"/>
</dbReference>
<dbReference type="SUPFAM" id="SSF54160">
    <property type="entry name" value="Chromo domain-like"/>
    <property type="match status" value="1"/>
</dbReference>
<name>A0A8H7S3H5_9FUNG</name>
<feature type="compositionally biased region" description="Basic and acidic residues" evidence="8">
    <location>
        <begin position="99"/>
        <end position="125"/>
    </location>
</feature>
<dbReference type="InterPro" id="IPR016197">
    <property type="entry name" value="Chromo-like_dom_sf"/>
</dbReference>
<evidence type="ECO:0000256" key="5">
    <source>
        <dbReference type="ARBA" id="ARBA00023015"/>
    </source>
</evidence>
<proteinExistence type="inferred from homology"/>
<dbReference type="GO" id="GO:0006355">
    <property type="term" value="P:regulation of DNA-templated transcription"/>
    <property type="evidence" value="ECO:0007669"/>
    <property type="project" value="InterPro"/>
</dbReference>
<evidence type="ECO:0000256" key="2">
    <source>
        <dbReference type="ARBA" id="ARBA00009093"/>
    </source>
</evidence>
<dbReference type="Gene3D" id="1.10.274.30">
    <property type="entry name" value="MRG domain"/>
    <property type="match status" value="1"/>
</dbReference>
<dbReference type="GO" id="GO:0035267">
    <property type="term" value="C:NuA4 histone acetyltransferase complex"/>
    <property type="evidence" value="ECO:0007669"/>
    <property type="project" value="TreeGrafter"/>
</dbReference>
<dbReference type="PANTHER" id="PTHR10880:SF15">
    <property type="entry name" value="MSL COMPLEX SUBUNIT 3"/>
    <property type="match status" value="1"/>
</dbReference>
<feature type="domain" description="MRG" evidence="9">
    <location>
        <begin position="114"/>
        <end position="277"/>
    </location>
</feature>
<dbReference type="InterPro" id="IPR038217">
    <property type="entry name" value="MRG_C_sf"/>
</dbReference>
<keyword evidence="7" id="KW-0539">Nucleus</keyword>
<evidence type="ECO:0000256" key="6">
    <source>
        <dbReference type="ARBA" id="ARBA00023163"/>
    </source>
</evidence>
<dbReference type="Pfam" id="PF05712">
    <property type="entry name" value="MRG"/>
    <property type="match status" value="1"/>
</dbReference>
<organism evidence="11 12">
    <name type="scientific">Circinella minor</name>
    <dbReference type="NCBI Taxonomy" id="1195481"/>
    <lineage>
        <taxon>Eukaryota</taxon>
        <taxon>Fungi</taxon>
        <taxon>Fungi incertae sedis</taxon>
        <taxon>Mucoromycota</taxon>
        <taxon>Mucoromycotina</taxon>
        <taxon>Mucoromycetes</taxon>
        <taxon>Mucorales</taxon>
        <taxon>Lichtheimiaceae</taxon>
        <taxon>Circinella</taxon>
    </lineage>
</organism>
<dbReference type="Proteomes" id="UP000646827">
    <property type="component" value="Unassembled WGS sequence"/>
</dbReference>
<evidence type="ECO:0000256" key="1">
    <source>
        <dbReference type="ARBA" id="ARBA00004123"/>
    </source>
</evidence>
<keyword evidence="6" id="KW-0804">Transcription</keyword>
<reference evidence="11 12" key="1">
    <citation type="submission" date="2020-12" db="EMBL/GenBank/DDBJ databases">
        <title>Metabolic potential, ecology and presence of endohyphal bacteria is reflected in genomic diversity of Mucoromycotina.</title>
        <authorList>
            <person name="Muszewska A."/>
            <person name="Okrasinska A."/>
            <person name="Steczkiewicz K."/>
            <person name="Drgas O."/>
            <person name="Orlowska M."/>
            <person name="Perlinska-Lenart U."/>
            <person name="Aleksandrzak-Piekarczyk T."/>
            <person name="Szatraj K."/>
            <person name="Zielenkiewicz U."/>
            <person name="Pilsyk S."/>
            <person name="Malc E."/>
            <person name="Mieczkowski P."/>
            <person name="Kruszewska J.S."/>
            <person name="Biernat P."/>
            <person name="Pawlowska J."/>
        </authorList>
    </citation>
    <scope>NUCLEOTIDE SEQUENCE [LARGE SCALE GENOMIC DNA]</scope>
    <source>
        <strain evidence="11 12">CBS 142.35</strain>
    </source>
</reference>
<protein>
    <recommendedName>
        <fullName evidence="3">Chromatin modification-related protein EAF3</fullName>
    </recommendedName>
</protein>
<dbReference type="InterPro" id="IPR053820">
    <property type="entry name" value="MSL3_chromo-like"/>
</dbReference>
<dbReference type="GO" id="GO:0006325">
    <property type="term" value="P:chromatin organization"/>
    <property type="evidence" value="ECO:0007669"/>
    <property type="project" value="UniProtKB-KW"/>
</dbReference>
<dbReference type="Gene3D" id="2.30.30.140">
    <property type="match status" value="1"/>
</dbReference>
<evidence type="ECO:0000259" key="9">
    <source>
        <dbReference type="Pfam" id="PF05712"/>
    </source>
</evidence>
<evidence type="ECO:0000256" key="3">
    <source>
        <dbReference type="ARBA" id="ARBA00018505"/>
    </source>
</evidence>
<keyword evidence="4" id="KW-0156">Chromatin regulator</keyword>
<dbReference type="Pfam" id="PF22732">
    <property type="entry name" value="MSL3_chromo-like"/>
    <property type="match status" value="1"/>
</dbReference>
<dbReference type="AlphaFoldDB" id="A0A8H7S3H5"/>
<dbReference type="InterPro" id="IPR008676">
    <property type="entry name" value="MRG"/>
</dbReference>
<dbReference type="GO" id="GO:0032221">
    <property type="term" value="C:Rpd3S complex"/>
    <property type="evidence" value="ECO:0007669"/>
    <property type="project" value="TreeGrafter"/>
</dbReference>
<accession>A0A8H7S3H5</accession>
<sequence>MVEDEFKFETNEKVLCYHGILLYEAKILERELRQEDSIEKKPYYWVHYKGWKQTWDEWVSDERVLKWTELNLQKQQQLKEMHSRRKPSSRSSSTISRQDSVEVRGRTRHRDSSTDKTKAEEETIRRSEFKLPIPESLKGHLVDDWENVTKNQQLTPLPRTPSVSEILQQYFEYAHGQCNMDDETLTLVIDGIKLYFDKSLGSTLLYNVERKQFEDEVQIPEKLPSDMYGIEHLLRLFVQMPSLISQSNVDPETLSLLKGSFFEILRYIQDHEKDYFP</sequence>
<feature type="region of interest" description="Disordered" evidence="8">
    <location>
        <begin position="77"/>
        <end position="125"/>
    </location>
</feature>
<dbReference type="OrthoDB" id="124855at2759"/>
<keyword evidence="5" id="KW-0805">Transcription regulation</keyword>
<comment type="subcellular location">
    <subcellularLocation>
        <location evidence="1">Nucleus</location>
    </subcellularLocation>
</comment>
<keyword evidence="12" id="KW-1185">Reference proteome</keyword>
<dbReference type="PROSITE" id="PS51640">
    <property type="entry name" value="MRG"/>
    <property type="match status" value="1"/>
</dbReference>
<evidence type="ECO:0000256" key="7">
    <source>
        <dbReference type="ARBA" id="ARBA00023242"/>
    </source>
</evidence>
<comment type="similarity">
    <text evidence="2">Belongs to the MRG family.</text>
</comment>
<dbReference type="InterPro" id="IPR026541">
    <property type="entry name" value="MRG_dom"/>
</dbReference>
<feature type="domain" description="MSL3 chromodomain-like" evidence="10">
    <location>
        <begin position="8"/>
        <end position="80"/>
    </location>
</feature>
<evidence type="ECO:0000256" key="8">
    <source>
        <dbReference type="SAM" id="MobiDB-lite"/>
    </source>
</evidence>
<evidence type="ECO:0000256" key="4">
    <source>
        <dbReference type="ARBA" id="ARBA00022853"/>
    </source>
</evidence>
<evidence type="ECO:0000259" key="10">
    <source>
        <dbReference type="Pfam" id="PF22732"/>
    </source>
</evidence>